<dbReference type="PANTHER" id="PTHR30563">
    <property type="entry name" value="DNA RECOMBINATION PROTEIN RMUC"/>
    <property type="match status" value="1"/>
</dbReference>
<dbReference type="PANTHER" id="PTHR30563:SF0">
    <property type="entry name" value="DNA RECOMBINATION PROTEIN RMUC"/>
    <property type="match status" value="1"/>
</dbReference>
<reference evidence="7" key="1">
    <citation type="submission" date="2017-09" db="EMBL/GenBank/DDBJ databases">
        <title>Depth-based differentiation of microbial function through sediment-hosted aquifers and enrichment of novel symbionts in the deep terrestrial subsurface.</title>
        <authorList>
            <person name="Probst A.J."/>
            <person name="Ladd B."/>
            <person name="Jarett J.K."/>
            <person name="Geller-Mcgrath D.E."/>
            <person name="Sieber C.M.K."/>
            <person name="Emerson J.B."/>
            <person name="Anantharaman K."/>
            <person name="Thomas B.C."/>
            <person name="Malmstrom R."/>
            <person name="Stieglmeier M."/>
            <person name="Klingl A."/>
            <person name="Woyke T."/>
            <person name="Ryan C.M."/>
            <person name="Banfield J.F."/>
        </authorList>
    </citation>
    <scope>NUCLEOTIDE SEQUENCE [LARGE SCALE GENOMIC DNA]</scope>
</reference>
<keyword evidence="4" id="KW-0233">DNA recombination</keyword>
<comment type="function">
    <text evidence="1">Involved in DNA recombination.</text>
</comment>
<keyword evidence="5" id="KW-0812">Transmembrane</keyword>
<keyword evidence="5" id="KW-1133">Transmembrane helix</keyword>
<keyword evidence="3" id="KW-0175">Coiled coil</keyword>
<evidence type="ECO:0000256" key="1">
    <source>
        <dbReference type="ARBA" id="ARBA00003416"/>
    </source>
</evidence>
<dbReference type="Proteomes" id="UP000228528">
    <property type="component" value="Unassembled WGS sequence"/>
</dbReference>
<evidence type="ECO:0000256" key="5">
    <source>
        <dbReference type="SAM" id="Phobius"/>
    </source>
</evidence>
<evidence type="ECO:0000256" key="2">
    <source>
        <dbReference type="ARBA" id="ARBA00009840"/>
    </source>
</evidence>
<dbReference type="AlphaFoldDB" id="A0A2M6P0X1"/>
<organism evidence="6 7">
    <name type="scientific">Candidatus Magasanikbacteria bacterium CG10_big_fil_rev_8_21_14_0_10_38_6</name>
    <dbReference type="NCBI Taxonomy" id="1974647"/>
    <lineage>
        <taxon>Bacteria</taxon>
        <taxon>Candidatus Magasanikiibacteriota</taxon>
    </lineage>
</organism>
<dbReference type="Pfam" id="PF02646">
    <property type="entry name" value="RmuC"/>
    <property type="match status" value="1"/>
</dbReference>
<sequence length="380" mass="43675">MNSLFIVTLLILSCILFIGFFFLYKRITRLTKEEATDNQLFILLQNQIQEQGRIIQQLGNTVDQKMVDTHTVLRQNQHELNKTMQEQFSQNTKIIQGITGHSSKMIENITEKLTNLDKTNQQVISFSEQLSQLEKVLTSQKTRGNLGEAGLQLVLENILPPTAFSIQHRFDDGDVVDAAIFAKDGIIPVDAKFSLENYQRIIDEHDPEKRSVHEKNFKNDLKVRIDETSKYIKPKFGTLDFAFMFIPAEAIYYDLLVNEVGTVKINTQSLIQYAFKEKKVIIVSPTTFAAYLQTVLFGLHSLQIEESAKVIRKNVMMLQKHIHAYESFMKKLGGSMGTTVNHYNKAYKELGKIDKDIVRITQTERLIDPEEIEKPLLDEE</sequence>
<feature type="transmembrane region" description="Helical" evidence="5">
    <location>
        <begin position="6"/>
        <end position="24"/>
    </location>
</feature>
<comment type="similarity">
    <text evidence="2">Belongs to the RmuC family.</text>
</comment>
<proteinExistence type="inferred from homology"/>
<dbReference type="GO" id="GO:0006310">
    <property type="term" value="P:DNA recombination"/>
    <property type="evidence" value="ECO:0007669"/>
    <property type="project" value="UniProtKB-KW"/>
</dbReference>
<keyword evidence="5" id="KW-0472">Membrane</keyword>
<evidence type="ECO:0000313" key="7">
    <source>
        <dbReference type="Proteomes" id="UP000228528"/>
    </source>
</evidence>
<accession>A0A2M6P0X1</accession>
<protein>
    <submittedName>
        <fullName evidence="6">DNA recombination protein RmuC</fullName>
    </submittedName>
</protein>
<evidence type="ECO:0000256" key="4">
    <source>
        <dbReference type="ARBA" id="ARBA00023172"/>
    </source>
</evidence>
<gene>
    <name evidence="6" type="ORF">COU30_02755</name>
</gene>
<comment type="caution">
    <text evidence="6">The sequence shown here is derived from an EMBL/GenBank/DDBJ whole genome shotgun (WGS) entry which is preliminary data.</text>
</comment>
<evidence type="ECO:0000313" key="6">
    <source>
        <dbReference type="EMBL" id="PIR77383.1"/>
    </source>
</evidence>
<name>A0A2M6P0X1_9BACT</name>
<evidence type="ECO:0000256" key="3">
    <source>
        <dbReference type="ARBA" id="ARBA00023054"/>
    </source>
</evidence>
<dbReference type="EMBL" id="PFBW01000123">
    <property type="protein sequence ID" value="PIR77383.1"/>
    <property type="molecule type" value="Genomic_DNA"/>
</dbReference>
<dbReference type="InterPro" id="IPR003798">
    <property type="entry name" value="DNA_recombination_RmuC"/>
</dbReference>